<dbReference type="Proteomes" id="UP000095284">
    <property type="component" value="Unplaced"/>
</dbReference>
<feature type="signal peptide" evidence="1">
    <location>
        <begin position="1"/>
        <end position="19"/>
    </location>
</feature>
<sequence length="109" mass="12321">MKIVGLMLLFACIIFGSEGFSSAEMRRYEMQGCQKETLDILAAKCVYPGKEWPCFSESAYSQVEGRIQHSSELEEIVSLICHNPSTIDLIQGFCCWHPSCLQKCYPKDS</sequence>
<keyword evidence="1" id="KW-0732">Signal</keyword>
<evidence type="ECO:0000313" key="4">
    <source>
        <dbReference type="Proteomes" id="UP000659654"/>
    </source>
</evidence>
<dbReference type="WBParaSite" id="BXY_0674200.1">
    <property type="protein sequence ID" value="BXY_0674200.1"/>
    <property type="gene ID" value="BXY_0674200"/>
</dbReference>
<evidence type="ECO:0000256" key="1">
    <source>
        <dbReference type="SAM" id="SignalP"/>
    </source>
</evidence>
<dbReference type="Proteomes" id="UP000582659">
    <property type="component" value="Unassembled WGS sequence"/>
</dbReference>
<feature type="chain" id="PRO_5035359671" evidence="1">
    <location>
        <begin position="20"/>
        <end position="109"/>
    </location>
</feature>
<dbReference type="AlphaFoldDB" id="A0A1I7S167"/>
<evidence type="ECO:0000313" key="5">
    <source>
        <dbReference type="WBParaSite" id="BXY_0674200.1"/>
    </source>
</evidence>
<dbReference type="Proteomes" id="UP000659654">
    <property type="component" value="Unassembled WGS sequence"/>
</dbReference>
<dbReference type="EMBL" id="CAJFDI010000001">
    <property type="protein sequence ID" value="CAD5208051.1"/>
    <property type="molecule type" value="Genomic_DNA"/>
</dbReference>
<keyword evidence="4" id="KW-1185">Reference proteome</keyword>
<organism evidence="3 5">
    <name type="scientific">Bursaphelenchus xylophilus</name>
    <name type="common">Pinewood nematode worm</name>
    <name type="synonym">Aphelenchoides xylophilus</name>
    <dbReference type="NCBI Taxonomy" id="6326"/>
    <lineage>
        <taxon>Eukaryota</taxon>
        <taxon>Metazoa</taxon>
        <taxon>Ecdysozoa</taxon>
        <taxon>Nematoda</taxon>
        <taxon>Chromadorea</taxon>
        <taxon>Rhabditida</taxon>
        <taxon>Tylenchina</taxon>
        <taxon>Tylenchomorpha</taxon>
        <taxon>Aphelenchoidea</taxon>
        <taxon>Aphelenchoididae</taxon>
        <taxon>Bursaphelenchus</taxon>
    </lineage>
</organism>
<accession>A0A1I7S167</accession>
<proteinExistence type="predicted"/>
<evidence type="ECO:0000313" key="2">
    <source>
        <dbReference type="EMBL" id="CAD5208051.1"/>
    </source>
</evidence>
<name>A0A1I7S167_BURXY</name>
<evidence type="ECO:0000313" key="3">
    <source>
        <dbReference type="Proteomes" id="UP000095284"/>
    </source>
</evidence>
<gene>
    <name evidence="2" type="ORF">BXYJ_LOCUS287</name>
</gene>
<reference evidence="5" key="1">
    <citation type="submission" date="2016-11" db="UniProtKB">
        <authorList>
            <consortium name="WormBaseParasite"/>
        </authorList>
    </citation>
    <scope>IDENTIFICATION</scope>
</reference>
<dbReference type="EMBL" id="CAJFCV020000001">
    <property type="protein sequence ID" value="CAG9080040.1"/>
    <property type="molecule type" value="Genomic_DNA"/>
</dbReference>
<reference evidence="2" key="2">
    <citation type="submission" date="2020-09" db="EMBL/GenBank/DDBJ databases">
        <authorList>
            <person name="Kikuchi T."/>
        </authorList>
    </citation>
    <scope>NUCLEOTIDE SEQUENCE</scope>
    <source>
        <strain evidence="2">Ka4C1</strain>
    </source>
</reference>
<protein>
    <submittedName>
        <fullName evidence="2">(pine wood nematode) hypothetical protein</fullName>
    </submittedName>
</protein>